<evidence type="ECO:0000256" key="8">
    <source>
        <dbReference type="ARBA" id="ARBA00023014"/>
    </source>
</evidence>
<keyword evidence="6 12" id="KW-1278">Translocase</keyword>
<comment type="function">
    <text evidence="12">NDH-1 shuttles electrons from NADH, via FMN and iron-sulfur (Fe-S) centers, to quinones in the respiratory chain. The immediate electron acceptor for the enzyme in this species is believed to be ubiquinone. Couples the redox reaction to proton translocation (for every two electrons transferred, four hydrogen ions are translocated across the cytoplasmic membrane), and thus conserves the redox energy in a proton gradient.</text>
</comment>
<dbReference type="GO" id="GO:0005886">
    <property type="term" value="C:plasma membrane"/>
    <property type="evidence" value="ECO:0007669"/>
    <property type="project" value="UniProtKB-SubCell"/>
</dbReference>
<sequence length="189" mass="21500">MMSRAQDRIGTWIGWAFFADLARALAVTFGYIFARSVTMQYPDKEKWLPYPRYRGHHFLKRDELGEIKCVACELCARICPCDCIEVIPYEDEKGNRHPAKFEIDTARCLFCGLCEDACPADAIALGQQYEFSSFSSRDLVIGRDDLLDKPGKAATGGGVVAARLNTEKDVLVETKETQGYNWWRNIRRT</sequence>
<keyword evidence="1 12" id="KW-1003">Cell membrane</keyword>
<evidence type="ECO:0000256" key="10">
    <source>
        <dbReference type="ARBA" id="ARBA00023075"/>
    </source>
</evidence>
<feature type="binding site" evidence="12">
    <location>
        <position position="69"/>
    </location>
    <ligand>
        <name>[4Fe-4S] cluster</name>
        <dbReference type="ChEBI" id="CHEBI:49883"/>
        <label>1</label>
    </ligand>
</feature>
<comment type="cofactor">
    <cofactor evidence="12">
        <name>[4Fe-4S] cluster</name>
        <dbReference type="ChEBI" id="CHEBI:49883"/>
    </cofactor>
    <text evidence="12">Binds 2 [4Fe-4S] clusters per subunit.</text>
</comment>
<dbReference type="Pfam" id="PF12838">
    <property type="entry name" value="Fer4_7"/>
    <property type="match status" value="1"/>
</dbReference>
<dbReference type="PROSITE" id="PS51379">
    <property type="entry name" value="4FE4S_FER_2"/>
    <property type="match status" value="2"/>
</dbReference>
<dbReference type="PANTHER" id="PTHR10849:SF24">
    <property type="entry name" value="NADH-QUINONE OXIDOREDUCTASE SUBUNIT I 2"/>
    <property type="match status" value="1"/>
</dbReference>
<dbReference type="GO" id="GO:0050136">
    <property type="term" value="F:NADH dehydrogenase (quinone) (non-electrogenic) activity"/>
    <property type="evidence" value="ECO:0007669"/>
    <property type="project" value="UniProtKB-UniRule"/>
</dbReference>
<comment type="subunit">
    <text evidence="12">NDH-1 is composed of 14 different subunits. Subunits NuoA, H, J, K, L, M, N constitute the membrane sector of the complex.</text>
</comment>
<feature type="domain" description="4Fe-4S ferredoxin-type" evidence="14">
    <location>
        <begin position="99"/>
        <end position="128"/>
    </location>
</feature>
<keyword evidence="10 12" id="KW-0830">Ubiquinone</keyword>
<keyword evidence="9 12" id="KW-0520">NAD</keyword>
<evidence type="ECO:0000256" key="5">
    <source>
        <dbReference type="ARBA" id="ARBA00022737"/>
    </source>
</evidence>
<evidence type="ECO:0000256" key="2">
    <source>
        <dbReference type="ARBA" id="ARBA00022485"/>
    </source>
</evidence>
<dbReference type="GO" id="GO:0005506">
    <property type="term" value="F:iron ion binding"/>
    <property type="evidence" value="ECO:0007669"/>
    <property type="project" value="UniProtKB-UniRule"/>
</dbReference>
<keyword evidence="11 12" id="KW-0472">Membrane</keyword>
<evidence type="ECO:0000256" key="1">
    <source>
        <dbReference type="ARBA" id="ARBA00022475"/>
    </source>
</evidence>
<evidence type="ECO:0000256" key="11">
    <source>
        <dbReference type="ARBA" id="ARBA00023136"/>
    </source>
</evidence>
<evidence type="ECO:0000256" key="4">
    <source>
        <dbReference type="ARBA" id="ARBA00022723"/>
    </source>
</evidence>
<accession>A0A4R3R3I3</accession>
<feature type="binding site" evidence="12">
    <location>
        <position position="79"/>
    </location>
    <ligand>
        <name>[4Fe-4S] cluster</name>
        <dbReference type="ChEBI" id="CHEBI:49883"/>
        <label>2</label>
    </ligand>
</feature>
<dbReference type="SUPFAM" id="SSF54862">
    <property type="entry name" value="4Fe-4S ferredoxins"/>
    <property type="match status" value="1"/>
</dbReference>
<feature type="transmembrane region" description="Helical" evidence="13">
    <location>
        <begin position="12"/>
        <end position="34"/>
    </location>
</feature>
<keyword evidence="8 12" id="KW-0411">Iron-sulfur</keyword>
<evidence type="ECO:0000259" key="14">
    <source>
        <dbReference type="PROSITE" id="PS51379"/>
    </source>
</evidence>
<comment type="subcellular location">
    <subcellularLocation>
        <location evidence="12">Cell membrane</location>
        <topology evidence="12">Peripheral membrane protein</topology>
    </subcellularLocation>
</comment>
<gene>
    <name evidence="12" type="primary">nuoI</name>
    <name evidence="15" type="ORF">EV130_102341</name>
</gene>
<name>A0A4R3R3I3_9HYPH</name>
<keyword evidence="16" id="KW-1185">Reference proteome</keyword>
<evidence type="ECO:0000313" key="15">
    <source>
        <dbReference type="EMBL" id="TCU29161.1"/>
    </source>
</evidence>
<dbReference type="InterPro" id="IPR017900">
    <property type="entry name" value="4Fe4S_Fe_S_CS"/>
</dbReference>
<keyword evidence="13" id="KW-1133">Transmembrane helix</keyword>
<dbReference type="NCBIfam" id="TIGR01971">
    <property type="entry name" value="NuoI"/>
    <property type="match status" value="1"/>
</dbReference>
<comment type="catalytic activity">
    <reaction evidence="12">
        <text>a quinone + NADH + 5 H(+)(in) = a quinol + NAD(+) + 4 H(+)(out)</text>
        <dbReference type="Rhea" id="RHEA:57888"/>
        <dbReference type="ChEBI" id="CHEBI:15378"/>
        <dbReference type="ChEBI" id="CHEBI:24646"/>
        <dbReference type="ChEBI" id="CHEBI:57540"/>
        <dbReference type="ChEBI" id="CHEBI:57945"/>
        <dbReference type="ChEBI" id="CHEBI:132124"/>
    </reaction>
</comment>
<dbReference type="InterPro" id="IPR010226">
    <property type="entry name" value="NADH_quinone_OxRdtase_chainI"/>
</dbReference>
<feature type="binding site" evidence="12">
    <location>
        <position position="72"/>
    </location>
    <ligand>
        <name>[4Fe-4S] cluster</name>
        <dbReference type="ChEBI" id="CHEBI:49883"/>
        <label>1</label>
    </ligand>
</feature>
<dbReference type="PANTHER" id="PTHR10849">
    <property type="entry name" value="NADH DEHYDROGENASE UBIQUINONE IRON-SULFUR PROTEIN 8, MITOCHONDRIAL"/>
    <property type="match status" value="1"/>
</dbReference>
<dbReference type="GO" id="GO:0048038">
    <property type="term" value="F:quinone binding"/>
    <property type="evidence" value="ECO:0007669"/>
    <property type="project" value="UniProtKB-KW"/>
</dbReference>
<keyword evidence="2 12" id="KW-0004">4Fe-4S</keyword>
<feature type="binding site" evidence="12">
    <location>
        <position position="111"/>
    </location>
    <ligand>
        <name>[4Fe-4S] cluster</name>
        <dbReference type="ChEBI" id="CHEBI:49883"/>
        <label>2</label>
    </ligand>
</feature>
<comment type="similarity">
    <text evidence="12">Belongs to the complex I 23 kDa subunit family.</text>
</comment>
<keyword evidence="5" id="KW-0677">Repeat</keyword>
<evidence type="ECO:0000256" key="3">
    <source>
        <dbReference type="ARBA" id="ARBA00022719"/>
    </source>
</evidence>
<keyword evidence="3 12" id="KW-0874">Quinone</keyword>
<dbReference type="Proteomes" id="UP000295547">
    <property type="component" value="Unassembled WGS sequence"/>
</dbReference>
<keyword evidence="7 12" id="KW-0408">Iron</keyword>
<proteinExistence type="inferred from homology"/>
<protein>
    <recommendedName>
        <fullName evidence="12">NADH-quinone oxidoreductase subunit I</fullName>
        <ecNumber evidence="12">7.1.1.-</ecNumber>
    </recommendedName>
    <alternativeName>
        <fullName evidence="12">NADH dehydrogenase I subunit I</fullName>
    </alternativeName>
    <alternativeName>
        <fullName evidence="12">NDH-1 subunit I</fullName>
    </alternativeName>
</protein>
<dbReference type="EC" id="7.1.1.-" evidence="12"/>
<dbReference type="HAMAP" id="MF_01351">
    <property type="entry name" value="NDH1_NuoI"/>
    <property type="match status" value="1"/>
</dbReference>
<evidence type="ECO:0000313" key="16">
    <source>
        <dbReference type="Proteomes" id="UP000295547"/>
    </source>
</evidence>
<reference evidence="15 16" key="1">
    <citation type="submission" date="2019-03" db="EMBL/GenBank/DDBJ databases">
        <title>Genomic Encyclopedia of Type Strains, Phase IV (KMG-V): Genome sequencing to study the core and pangenomes of soil and plant-associated prokaryotes.</title>
        <authorList>
            <person name="Whitman W."/>
        </authorList>
    </citation>
    <scope>NUCLEOTIDE SEQUENCE [LARGE SCALE GENOMIC DNA]</scope>
    <source>
        <strain evidence="15 16">Gr42</strain>
    </source>
</reference>
<feature type="binding site" evidence="12">
    <location>
        <position position="75"/>
    </location>
    <ligand>
        <name>[4Fe-4S] cluster</name>
        <dbReference type="ChEBI" id="CHEBI:49883"/>
        <label>1</label>
    </ligand>
</feature>
<dbReference type="Gene3D" id="3.30.70.3270">
    <property type="match status" value="1"/>
</dbReference>
<keyword evidence="13" id="KW-0812">Transmembrane</keyword>
<evidence type="ECO:0000256" key="7">
    <source>
        <dbReference type="ARBA" id="ARBA00023004"/>
    </source>
</evidence>
<evidence type="ECO:0000256" key="12">
    <source>
        <dbReference type="HAMAP-Rule" id="MF_01351"/>
    </source>
</evidence>
<feature type="domain" description="4Fe-4S ferredoxin-type" evidence="14">
    <location>
        <begin position="60"/>
        <end position="89"/>
    </location>
</feature>
<dbReference type="GO" id="GO:0051539">
    <property type="term" value="F:4 iron, 4 sulfur cluster binding"/>
    <property type="evidence" value="ECO:0007669"/>
    <property type="project" value="UniProtKB-KW"/>
</dbReference>
<feature type="binding site" evidence="12">
    <location>
        <position position="108"/>
    </location>
    <ligand>
        <name>[4Fe-4S] cluster</name>
        <dbReference type="ChEBI" id="CHEBI:49883"/>
        <label>2</label>
    </ligand>
</feature>
<organism evidence="15 16">
    <name type="scientific">Rhizobium azibense</name>
    <dbReference type="NCBI Taxonomy" id="1136135"/>
    <lineage>
        <taxon>Bacteria</taxon>
        <taxon>Pseudomonadati</taxon>
        <taxon>Pseudomonadota</taxon>
        <taxon>Alphaproteobacteria</taxon>
        <taxon>Hyphomicrobiales</taxon>
        <taxon>Rhizobiaceae</taxon>
        <taxon>Rhizobium/Agrobacterium group</taxon>
        <taxon>Rhizobium</taxon>
    </lineage>
</organism>
<evidence type="ECO:0000256" key="6">
    <source>
        <dbReference type="ARBA" id="ARBA00022967"/>
    </source>
</evidence>
<dbReference type="AlphaFoldDB" id="A0A4R3R3I3"/>
<evidence type="ECO:0000256" key="9">
    <source>
        <dbReference type="ARBA" id="ARBA00023027"/>
    </source>
</evidence>
<comment type="caution">
    <text evidence="15">The sequence shown here is derived from an EMBL/GenBank/DDBJ whole genome shotgun (WGS) entry which is preliminary data.</text>
</comment>
<dbReference type="EMBL" id="SMBJ01000002">
    <property type="protein sequence ID" value="TCU29161.1"/>
    <property type="molecule type" value="Genomic_DNA"/>
</dbReference>
<feature type="binding site" evidence="12">
    <location>
        <position position="118"/>
    </location>
    <ligand>
        <name>[4Fe-4S] cluster</name>
        <dbReference type="ChEBI" id="CHEBI:49883"/>
        <label>1</label>
    </ligand>
</feature>
<keyword evidence="4 12" id="KW-0479">Metal-binding</keyword>
<dbReference type="PROSITE" id="PS00198">
    <property type="entry name" value="4FE4S_FER_1"/>
    <property type="match status" value="2"/>
</dbReference>
<dbReference type="InterPro" id="IPR017896">
    <property type="entry name" value="4Fe4S_Fe-S-bd"/>
</dbReference>
<evidence type="ECO:0000256" key="13">
    <source>
        <dbReference type="SAM" id="Phobius"/>
    </source>
</evidence>
<feature type="binding site" evidence="12">
    <location>
        <position position="114"/>
    </location>
    <ligand>
        <name>[4Fe-4S] cluster</name>
        <dbReference type="ChEBI" id="CHEBI:49883"/>
        <label>2</label>
    </ligand>
</feature>